<keyword evidence="3" id="KW-1185">Reference proteome</keyword>
<organism evidence="2 3">
    <name type="scientific">Gonium pectorale</name>
    <name type="common">Green alga</name>
    <dbReference type="NCBI Taxonomy" id="33097"/>
    <lineage>
        <taxon>Eukaryota</taxon>
        <taxon>Viridiplantae</taxon>
        <taxon>Chlorophyta</taxon>
        <taxon>core chlorophytes</taxon>
        <taxon>Chlorophyceae</taxon>
        <taxon>CS clade</taxon>
        <taxon>Chlamydomonadales</taxon>
        <taxon>Volvocaceae</taxon>
        <taxon>Gonium</taxon>
    </lineage>
</organism>
<gene>
    <name evidence="2" type="ORF">GPECTOR_35g889</name>
</gene>
<dbReference type="InterPro" id="IPR019270">
    <property type="entry name" value="DUF2283"/>
</dbReference>
<dbReference type="OrthoDB" id="532890at2759"/>
<accession>A0A150GC70</accession>
<evidence type="ECO:0000313" key="3">
    <source>
        <dbReference type="Proteomes" id="UP000075714"/>
    </source>
</evidence>
<reference evidence="3" key="1">
    <citation type="journal article" date="2016" name="Nat. Commun.">
        <title>The Gonium pectorale genome demonstrates co-option of cell cycle regulation during the evolution of multicellularity.</title>
        <authorList>
            <person name="Hanschen E.R."/>
            <person name="Marriage T.N."/>
            <person name="Ferris P.J."/>
            <person name="Hamaji T."/>
            <person name="Toyoda A."/>
            <person name="Fujiyama A."/>
            <person name="Neme R."/>
            <person name="Noguchi H."/>
            <person name="Minakuchi Y."/>
            <person name="Suzuki M."/>
            <person name="Kawai-Toyooka H."/>
            <person name="Smith D.R."/>
            <person name="Sparks H."/>
            <person name="Anderson J."/>
            <person name="Bakaric R."/>
            <person name="Luria V."/>
            <person name="Karger A."/>
            <person name="Kirschner M.W."/>
            <person name="Durand P.M."/>
            <person name="Michod R.E."/>
            <person name="Nozaki H."/>
            <person name="Olson B.J."/>
        </authorList>
    </citation>
    <scope>NUCLEOTIDE SEQUENCE [LARGE SCALE GENOMIC DNA]</scope>
    <source>
        <strain evidence="3">NIES-2863</strain>
    </source>
</reference>
<comment type="caution">
    <text evidence="2">The sequence shown here is derived from an EMBL/GenBank/DDBJ whole genome shotgun (WGS) entry which is preliminary data.</text>
</comment>
<name>A0A150GC70_GONPE</name>
<protein>
    <submittedName>
        <fullName evidence="2">Uncharacterized protein</fullName>
    </submittedName>
</protein>
<dbReference type="Proteomes" id="UP000075714">
    <property type="component" value="Unassembled WGS sequence"/>
</dbReference>
<evidence type="ECO:0000313" key="2">
    <source>
        <dbReference type="EMBL" id="KXZ47451.1"/>
    </source>
</evidence>
<dbReference type="Pfam" id="PF10049">
    <property type="entry name" value="DUF2283"/>
    <property type="match status" value="1"/>
</dbReference>
<feature type="region of interest" description="Disordered" evidence="1">
    <location>
        <begin position="143"/>
        <end position="164"/>
    </location>
</feature>
<dbReference type="EMBL" id="LSYV01000036">
    <property type="protein sequence ID" value="KXZ47451.1"/>
    <property type="molecule type" value="Genomic_DNA"/>
</dbReference>
<dbReference type="AlphaFoldDB" id="A0A150GC70"/>
<proteinExistence type="predicted"/>
<sequence>MVQCAYFGSGDILSIYLREITPRLIVETVDVHPGLLVDFDAQERPVALNISSASKLVPAYSCLAGTTAVPSVDDGKQPLQQLLTHTYDPHSQELTLWLGSGQQPAGARGGIRDVQTEHADIRIVKGEGGEWVGLRIRGAALEGQRPGEGLGEGQSVEGAQAARG</sequence>
<evidence type="ECO:0000256" key="1">
    <source>
        <dbReference type="SAM" id="MobiDB-lite"/>
    </source>
</evidence>